<proteinExistence type="predicted"/>
<protein>
    <submittedName>
        <fullName evidence="2">DUF4920 domain-containing protein</fullName>
    </submittedName>
</protein>
<reference evidence="2 3" key="1">
    <citation type="submission" date="2019-04" db="EMBL/GenBank/DDBJ databases">
        <title>Pedobacter sp. AR-3-17 sp. nov., isolated from Arctic soil.</title>
        <authorList>
            <person name="Dahal R.H."/>
            <person name="Kim D.-U."/>
        </authorList>
    </citation>
    <scope>NUCLEOTIDE SEQUENCE [LARGE SCALE GENOMIC DNA]</scope>
    <source>
        <strain evidence="2 3">AR-3-17</strain>
    </source>
</reference>
<sequence>MKKFFQLLAVACLVSTVTLAQEPKSAAKGVTYGEKITKKGAIPVTQLTQKMGANETLTTKISGKVLEVCTSKGCWIKLENGTNDPIRVTFKDYAFFMPKDLVGKTVALDGFSKKTVTPVAELKHFAEDAGKSKEEIAKITAPKNEIKYEAKGVLVL</sequence>
<feature type="signal peptide" evidence="1">
    <location>
        <begin position="1"/>
        <end position="20"/>
    </location>
</feature>
<accession>A0A4U1BT54</accession>
<dbReference type="InterPro" id="IPR032577">
    <property type="entry name" value="DUF4920"/>
</dbReference>
<comment type="caution">
    <text evidence="2">The sequence shown here is derived from an EMBL/GenBank/DDBJ whole genome shotgun (WGS) entry which is preliminary data.</text>
</comment>
<keyword evidence="3" id="KW-1185">Reference proteome</keyword>
<dbReference type="EMBL" id="SWBP01000008">
    <property type="protein sequence ID" value="TKB95529.1"/>
    <property type="molecule type" value="Genomic_DNA"/>
</dbReference>
<evidence type="ECO:0000256" key="1">
    <source>
        <dbReference type="SAM" id="SignalP"/>
    </source>
</evidence>
<dbReference type="Proteomes" id="UP000308181">
    <property type="component" value="Unassembled WGS sequence"/>
</dbReference>
<keyword evidence="1" id="KW-0732">Signal</keyword>
<feature type="chain" id="PRO_5020946898" evidence="1">
    <location>
        <begin position="21"/>
        <end position="156"/>
    </location>
</feature>
<name>A0A4U1BT54_9SPHI</name>
<evidence type="ECO:0000313" key="3">
    <source>
        <dbReference type="Proteomes" id="UP000308181"/>
    </source>
</evidence>
<gene>
    <name evidence="2" type="ORF">FA046_16135</name>
</gene>
<dbReference type="RefSeq" id="WP_136827575.1">
    <property type="nucleotide sequence ID" value="NZ_SWBP01000008.1"/>
</dbReference>
<dbReference type="OrthoDB" id="129527at2"/>
<evidence type="ECO:0000313" key="2">
    <source>
        <dbReference type="EMBL" id="TKB95529.1"/>
    </source>
</evidence>
<dbReference type="Pfam" id="PF16267">
    <property type="entry name" value="DUF4920"/>
    <property type="match status" value="1"/>
</dbReference>
<organism evidence="2 3">
    <name type="scientific">Pedobacter cryophilus</name>
    <dbReference type="NCBI Taxonomy" id="2571271"/>
    <lineage>
        <taxon>Bacteria</taxon>
        <taxon>Pseudomonadati</taxon>
        <taxon>Bacteroidota</taxon>
        <taxon>Sphingobacteriia</taxon>
        <taxon>Sphingobacteriales</taxon>
        <taxon>Sphingobacteriaceae</taxon>
        <taxon>Pedobacter</taxon>
    </lineage>
</organism>
<dbReference type="AlphaFoldDB" id="A0A4U1BT54"/>